<evidence type="ECO:0000313" key="3">
    <source>
        <dbReference type="WBParaSite" id="HPLM_0001848601-mRNA-1"/>
    </source>
</evidence>
<reference evidence="3" key="1">
    <citation type="submission" date="2017-02" db="UniProtKB">
        <authorList>
            <consortium name="WormBaseParasite"/>
        </authorList>
    </citation>
    <scope>IDENTIFICATION</scope>
</reference>
<evidence type="ECO:0000313" key="1">
    <source>
        <dbReference type="EMBL" id="VDO71351.1"/>
    </source>
</evidence>
<sequence>MYECRTRMIVNGGILEVQILDLYEGESLGEKFIGSLVCRFNTNFVRLCLKSIIINKEWSRYHDAIGFSRMRRAFGSHSFCHEFLNTHLGQETARRSILGALEPAIDPSKQVHQN</sequence>
<protein>
    <submittedName>
        <fullName evidence="3">Reverse transcriptase</fullName>
    </submittedName>
</protein>
<keyword evidence="2" id="KW-1185">Reference proteome</keyword>
<name>A0A0N4X2A3_HAEPC</name>
<dbReference type="EMBL" id="UZAF01020606">
    <property type="protein sequence ID" value="VDO71351.1"/>
    <property type="molecule type" value="Genomic_DNA"/>
</dbReference>
<dbReference type="WBParaSite" id="HPLM_0001848601-mRNA-1">
    <property type="protein sequence ID" value="HPLM_0001848601-mRNA-1"/>
    <property type="gene ID" value="HPLM_0001848601"/>
</dbReference>
<proteinExistence type="predicted"/>
<gene>
    <name evidence="1" type="ORF">HPLM_LOCUS18478</name>
</gene>
<reference evidence="1 2" key="2">
    <citation type="submission" date="2018-11" db="EMBL/GenBank/DDBJ databases">
        <authorList>
            <consortium name="Pathogen Informatics"/>
        </authorList>
    </citation>
    <scope>NUCLEOTIDE SEQUENCE [LARGE SCALE GENOMIC DNA]</scope>
    <source>
        <strain evidence="1 2">MHpl1</strain>
    </source>
</reference>
<accession>A0A0N4X2A3</accession>
<evidence type="ECO:0000313" key="2">
    <source>
        <dbReference type="Proteomes" id="UP000268014"/>
    </source>
</evidence>
<dbReference type="AlphaFoldDB" id="A0A0N4X2A3"/>
<dbReference type="Proteomes" id="UP000268014">
    <property type="component" value="Unassembled WGS sequence"/>
</dbReference>
<organism evidence="3">
    <name type="scientific">Haemonchus placei</name>
    <name type="common">Barber's pole worm</name>
    <dbReference type="NCBI Taxonomy" id="6290"/>
    <lineage>
        <taxon>Eukaryota</taxon>
        <taxon>Metazoa</taxon>
        <taxon>Ecdysozoa</taxon>
        <taxon>Nematoda</taxon>
        <taxon>Chromadorea</taxon>
        <taxon>Rhabditida</taxon>
        <taxon>Rhabditina</taxon>
        <taxon>Rhabditomorpha</taxon>
        <taxon>Strongyloidea</taxon>
        <taxon>Trichostrongylidae</taxon>
        <taxon>Haemonchus</taxon>
    </lineage>
</organism>